<sequence length="352" mass="40942">MTEKNRPFISFVVFAYNQQKFIRDAVEGALSQEYAPMEIILSDDCSTDETFSIMQEMASRYSGTHEVIVRRNEFNLGFIRHVNEVFEAARGEWVVVAAGDDISMPNRVAEIAKVVDEYPDINMVSSALMPMEENGKKKDVACLFQGQEEPMDREVIVTGAKEFLDDNAPYVHGATLAYSKKLIQAFPPMPPDAVYEDELYKFRSIFLGNRAHVNKPLVCYRNHFHQTTNVSGKISRDLYIKNRRLATGKYVVLRQALDDLRGIDLDYFMSARYLQRYLKSEFELCRDQYRLFLFRWPIRLFYFLFVLVSSPEAIRRMRRSQICLSIFPVTFMKALYDCLSKYKKGHANDMDD</sequence>
<accession>A0ABT8VWH0</accession>
<keyword evidence="2" id="KW-0808">Transferase</keyword>
<gene>
    <name evidence="2" type="ORF">QVZ43_01250</name>
</gene>
<dbReference type="Gene3D" id="3.90.550.10">
    <property type="entry name" value="Spore Coat Polysaccharide Biosynthesis Protein SpsA, Chain A"/>
    <property type="match status" value="1"/>
</dbReference>
<dbReference type="EMBL" id="JAUMIS010000001">
    <property type="protein sequence ID" value="MDO3720324.1"/>
    <property type="molecule type" value="Genomic_DNA"/>
</dbReference>
<dbReference type="InterPro" id="IPR029044">
    <property type="entry name" value="Nucleotide-diphossugar_trans"/>
</dbReference>
<evidence type="ECO:0000259" key="1">
    <source>
        <dbReference type="Pfam" id="PF00535"/>
    </source>
</evidence>
<feature type="domain" description="Glycosyltransferase 2-like" evidence="1">
    <location>
        <begin position="10"/>
        <end position="137"/>
    </location>
</feature>
<dbReference type="RefSeq" id="WP_302908563.1">
    <property type="nucleotide sequence ID" value="NZ_JAUMIS010000001.1"/>
</dbReference>
<reference evidence="2" key="1">
    <citation type="submission" date="2023-07" db="EMBL/GenBank/DDBJ databases">
        <title>Marinobacter sp. chi1 genome sequencing and assembly.</title>
        <authorList>
            <person name="Park S."/>
        </authorList>
    </citation>
    <scope>NUCLEOTIDE SEQUENCE</scope>
    <source>
        <strain evidence="2">Chi1</strain>
    </source>
</reference>
<dbReference type="PANTHER" id="PTHR43685">
    <property type="entry name" value="GLYCOSYLTRANSFERASE"/>
    <property type="match status" value="1"/>
</dbReference>
<keyword evidence="3" id="KW-1185">Reference proteome</keyword>
<comment type="caution">
    <text evidence="2">The sequence shown here is derived from an EMBL/GenBank/DDBJ whole genome shotgun (WGS) entry which is preliminary data.</text>
</comment>
<organism evidence="2 3">
    <name type="scientific">Marinobacter suaedae</name>
    <dbReference type="NCBI Taxonomy" id="3057675"/>
    <lineage>
        <taxon>Bacteria</taxon>
        <taxon>Pseudomonadati</taxon>
        <taxon>Pseudomonadota</taxon>
        <taxon>Gammaproteobacteria</taxon>
        <taxon>Pseudomonadales</taxon>
        <taxon>Marinobacteraceae</taxon>
        <taxon>Marinobacter</taxon>
    </lineage>
</organism>
<proteinExistence type="predicted"/>
<protein>
    <submittedName>
        <fullName evidence="2">Glycosyltransferase</fullName>
        <ecNumber evidence="2">2.4.-.-</ecNumber>
    </submittedName>
</protein>
<dbReference type="EC" id="2.4.-.-" evidence="2"/>
<keyword evidence="2" id="KW-0328">Glycosyltransferase</keyword>
<evidence type="ECO:0000313" key="2">
    <source>
        <dbReference type="EMBL" id="MDO3720324.1"/>
    </source>
</evidence>
<dbReference type="InterPro" id="IPR050834">
    <property type="entry name" value="Glycosyltransf_2"/>
</dbReference>
<dbReference type="Pfam" id="PF00535">
    <property type="entry name" value="Glycos_transf_2"/>
    <property type="match status" value="1"/>
</dbReference>
<dbReference type="PANTHER" id="PTHR43685:SF2">
    <property type="entry name" value="GLYCOSYLTRANSFERASE 2-LIKE DOMAIN-CONTAINING PROTEIN"/>
    <property type="match status" value="1"/>
</dbReference>
<evidence type="ECO:0000313" key="3">
    <source>
        <dbReference type="Proteomes" id="UP001168640"/>
    </source>
</evidence>
<dbReference type="InterPro" id="IPR001173">
    <property type="entry name" value="Glyco_trans_2-like"/>
</dbReference>
<name>A0ABT8VWH0_9GAMM</name>
<dbReference type="Proteomes" id="UP001168640">
    <property type="component" value="Unassembled WGS sequence"/>
</dbReference>
<dbReference type="SUPFAM" id="SSF53448">
    <property type="entry name" value="Nucleotide-diphospho-sugar transferases"/>
    <property type="match status" value="1"/>
</dbReference>
<dbReference type="GO" id="GO:0016757">
    <property type="term" value="F:glycosyltransferase activity"/>
    <property type="evidence" value="ECO:0007669"/>
    <property type="project" value="UniProtKB-KW"/>
</dbReference>